<evidence type="ECO:0000313" key="2">
    <source>
        <dbReference type="EMBL" id="GHF70535.1"/>
    </source>
</evidence>
<dbReference type="Pfam" id="PF17885">
    <property type="entry name" value="Smoa_sbd"/>
    <property type="match status" value="1"/>
</dbReference>
<dbReference type="Gene3D" id="3.50.50.60">
    <property type="entry name" value="FAD/NAD(P)-binding domain"/>
    <property type="match status" value="2"/>
</dbReference>
<dbReference type="GO" id="GO:0016874">
    <property type="term" value="F:ligase activity"/>
    <property type="evidence" value="ECO:0007669"/>
    <property type="project" value="UniProtKB-KW"/>
</dbReference>
<feature type="domain" description="Styrene monooxygenase StyA putative substrate binding" evidence="1">
    <location>
        <begin position="146"/>
        <end position="251"/>
    </location>
</feature>
<reference evidence="2" key="1">
    <citation type="journal article" date="2014" name="Int. J. Syst. Evol. Microbiol.">
        <title>Complete genome sequence of Corynebacterium casei LMG S-19264T (=DSM 44701T), isolated from a smear-ripened cheese.</title>
        <authorList>
            <consortium name="US DOE Joint Genome Institute (JGI-PGF)"/>
            <person name="Walter F."/>
            <person name="Albersmeier A."/>
            <person name="Kalinowski J."/>
            <person name="Ruckert C."/>
        </authorList>
    </citation>
    <scope>NUCLEOTIDE SEQUENCE</scope>
    <source>
        <strain evidence="2">CGMCC 4.7679</strain>
    </source>
</reference>
<keyword evidence="3" id="KW-1185">Reference proteome</keyword>
<accession>A0A8H9IYR4</accession>
<keyword evidence="2" id="KW-0436">Ligase</keyword>
<reference evidence="2" key="2">
    <citation type="submission" date="2020-09" db="EMBL/GenBank/DDBJ databases">
        <authorList>
            <person name="Sun Q."/>
            <person name="Zhou Y."/>
        </authorList>
    </citation>
    <scope>NUCLEOTIDE SEQUENCE</scope>
    <source>
        <strain evidence="2">CGMCC 4.7679</strain>
    </source>
</reference>
<dbReference type="PRINTS" id="PR00420">
    <property type="entry name" value="RNGMNOXGNASE"/>
</dbReference>
<evidence type="ECO:0000259" key="1">
    <source>
        <dbReference type="Pfam" id="PF17885"/>
    </source>
</evidence>
<dbReference type="EMBL" id="BNAV01000008">
    <property type="protein sequence ID" value="GHF70535.1"/>
    <property type="molecule type" value="Genomic_DNA"/>
</dbReference>
<dbReference type="AlphaFoldDB" id="A0A8H9IYR4"/>
<dbReference type="SUPFAM" id="SSF51905">
    <property type="entry name" value="FAD/NAD(P)-binding domain"/>
    <property type="match status" value="1"/>
</dbReference>
<dbReference type="OrthoDB" id="3414915at2"/>
<gene>
    <name evidence="2" type="ORF">GCM10017566_50410</name>
</gene>
<sequence>MTHVGIIGAGIGGLYLALYLQQQGVSVTLHADRTPDELRQSRLPNTATYWSAMRQRERQLGVNHWDEQAADWSVRHLHLRIGPEPEPLRFHVELDEAGLTVDHRLYASRLLEDFADRGGEVVYGPVRPESLEPLSEEYDLVVVSAGRGGLTDLFPRREGAANFTQPQRFLCSGIYRGIELPPPVGTYLSFVPGGELFHVPVITFDGNRSVLFFEIVPGGELDALLNVRYEEDPRKFDRTVLQLLEKAFPETRALVDDASFGVNRPQDILQGAITPTARRGYAQLPNGKWVMALGDVHVVNDPLLAQGANAASACAFLLGEAIVADDLAFDEMWCRRTEAALWAYAQNPFDWTNYMLRDPLPANVARLMAAATQDQRVADEFGNNFATPERNWNILASPERTDAYLSRLADEDRAR</sequence>
<dbReference type="Proteomes" id="UP000658656">
    <property type="component" value="Unassembled WGS sequence"/>
</dbReference>
<proteinExistence type="predicted"/>
<comment type="caution">
    <text evidence="2">The sequence shown here is derived from an EMBL/GenBank/DDBJ whole genome shotgun (WGS) entry which is preliminary data.</text>
</comment>
<dbReference type="InterPro" id="IPR036188">
    <property type="entry name" value="FAD/NAD-bd_sf"/>
</dbReference>
<organism evidence="2 3">
    <name type="scientific">Amycolatopsis bartoniae</name>
    <dbReference type="NCBI Taxonomy" id="941986"/>
    <lineage>
        <taxon>Bacteria</taxon>
        <taxon>Bacillati</taxon>
        <taxon>Actinomycetota</taxon>
        <taxon>Actinomycetes</taxon>
        <taxon>Pseudonocardiales</taxon>
        <taxon>Pseudonocardiaceae</taxon>
        <taxon>Amycolatopsis</taxon>
    </lineage>
</organism>
<name>A0A8H9IYR4_9PSEU</name>
<protein>
    <submittedName>
        <fullName evidence="2">Alanine-phosphoribitol ligase</fullName>
    </submittedName>
</protein>
<dbReference type="RefSeq" id="WP_145933369.1">
    <property type="nucleotide sequence ID" value="NZ_BNAV01000008.1"/>
</dbReference>
<dbReference type="Gene3D" id="3.30.9.40">
    <property type="match status" value="1"/>
</dbReference>
<dbReference type="InterPro" id="IPR041654">
    <property type="entry name" value="StyA_sbd"/>
</dbReference>
<dbReference type="Gene3D" id="6.10.250.650">
    <property type="match status" value="1"/>
</dbReference>
<evidence type="ECO:0000313" key="3">
    <source>
        <dbReference type="Proteomes" id="UP000658656"/>
    </source>
</evidence>